<proteinExistence type="predicted"/>
<name>A0AAV5D986_ELECO</name>
<accession>A0AAV5D986</accession>
<dbReference type="Proteomes" id="UP001054889">
    <property type="component" value="Unassembled WGS sequence"/>
</dbReference>
<sequence>MVFDKTLMPSFLQVTFGGTSLIRCWSLLLKDKEHLWTKTACRLLETVVMKLFTRNG</sequence>
<evidence type="ECO:0000313" key="1">
    <source>
        <dbReference type="EMBL" id="GJN06832.1"/>
    </source>
</evidence>
<keyword evidence="2" id="KW-1185">Reference proteome</keyword>
<gene>
    <name evidence="1" type="primary">ga24601</name>
    <name evidence="1" type="ORF">PR202_ga24601</name>
</gene>
<reference evidence="1" key="1">
    <citation type="journal article" date="2018" name="DNA Res.">
        <title>Multiple hybrid de novo genome assembly of finger millet, an orphan allotetraploid crop.</title>
        <authorList>
            <person name="Hatakeyama M."/>
            <person name="Aluri S."/>
            <person name="Balachadran M.T."/>
            <person name="Sivarajan S.R."/>
            <person name="Patrignani A."/>
            <person name="Gruter S."/>
            <person name="Poveda L."/>
            <person name="Shimizu-Inatsugi R."/>
            <person name="Baeten J."/>
            <person name="Francoijs K.J."/>
            <person name="Nataraja K.N."/>
            <person name="Reddy Y.A.N."/>
            <person name="Phadnis S."/>
            <person name="Ravikumar R.L."/>
            <person name="Schlapbach R."/>
            <person name="Sreeman S.M."/>
            <person name="Shimizu K.K."/>
        </authorList>
    </citation>
    <scope>NUCLEOTIDE SEQUENCE</scope>
</reference>
<reference evidence="1" key="2">
    <citation type="submission" date="2021-12" db="EMBL/GenBank/DDBJ databases">
        <title>Resequencing data analysis of finger millet.</title>
        <authorList>
            <person name="Hatakeyama M."/>
            <person name="Aluri S."/>
            <person name="Balachadran M.T."/>
            <person name="Sivarajan S.R."/>
            <person name="Poveda L."/>
            <person name="Shimizu-Inatsugi R."/>
            <person name="Schlapbach R."/>
            <person name="Sreeman S.M."/>
            <person name="Shimizu K.K."/>
        </authorList>
    </citation>
    <scope>NUCLEOTIDE SEQUENCE</scope>
</reference>
<dbReference type="AlphaFoldDB" id="A0AAV5D986"/>
<comment type="caution">
    <text evidence="1">The sequence shown here is derived from an EMBL/GenBank/DDBJ whole genome shotgun (WGS) entry which is preliminary data.</text>
</comment>
<dbReference type="EMBL" id="BQKI01000013">
    <property type="protein sequence ID" value="GJN06832.1"/>
    <property type="molecule type" value="Genomic_DNA"/>
</dbReference>
<evidence type="ECO:0000313" key="2">
    <source>
        <dbReference type="Proteomes" id="UP001054889"/>
    </source>
</evidence>
<protein>
    <submittedName>
        <fullName evidence="1">Uncharacterized protein</fullName>
    </submittedName>
</protein>
<organism evidence="1 2">
    <name type="scientific">Eleusine coracana subsp. coracana</name>
    <dbReference type="NCBI Taxonomy" id="191504"/>
    <lineage>
        <taxon>Eukaryota</taxon>
        <taxon>Viridiplantae</taxon>
        <taxon>Streptophyta</taxon>
        <taxon>Embryophyta</taxon>
        <taxon>Tracheophyta</taxon>
        <taxon>Spermatophyta</taxon>
        <taxon>Magnoliopsida</taxon>
        <taxon>Liliopsida</taxon>
        <taxon>Poales</taxon>
        <taxon>Poaceae</taxon>
        <taxon>PACMAD clade</taxon>
        <taxon>Chloridoideae</taxon>
        <taxon>Cynodonteae</taxon>
        <taxon>Eleusininae</taxon>
        <taxon>Eleusine</taxon>
    </lineage>
</organism>